<evidence type="ECO:0000313" key="2">
    <source>
        <dbReference type="Proteomes" id="UP000286415"/>
    </source>
</evidence>
<reference evidence="1 2" key="1">
    <citation type="journal article" date="2018" name="Biotechnol. Adv.">
        <title>Improved genomic resources and new bioinformatic workflow for the carcinogenic parasite Clonorchis sinensis: Biotechnological implications.</title>
        <authorList>
            <person name="Wang D."/>
            <person name="Korhonen P.K."/>
            <person name="Gasser R.B."/>
            <person name="Young N.D."/>
        </authorList>
    </citation>
    <scope>NUCLEOTIDE SEQUENCE [LARGE SCALE GENOMIC DNA]</scope>
    <source>
        <strain evidence="1">Cs-k2</strain>
    </source>
</reference>
<proteinExistence type="predicted"/>
<dbReference type="EMBL" id="NIRI02000076">
    <property type="protein sequence ID" value="KAG5442389.1"/>
    <property type="molecule type" value="Genomic_DNA"/>
</dbReference>
<reference evidence="1 2" key="2">
    <citation type="journal article" date="2021" name="Genomics">
        <title>High-quality reference genome for Clonorchis sinensis.</title>
        <authorList>
            <person name="Young N.D."/>
            <person name="Stroehlein A.J."/>
            <person name="Kinkar L."/>
            <person name="Wang T."/>
            <person name="Sohn W.M."/>
            <person name="Chang B.C.H."/>
            <person name="Kaur P."/>
            <person name="Weisz D."/>
            <person name="Dudchenko O."/>
            <person name="Aiden E.L."/>
            <person name="Korhonen P.K."/>
            <person name="Gasser R.B."/>
        </authorList>
    </citation>
    <scope>NUCLEOTIDE SEQUENCE [LARGE SCALE GENOMIC DNA]</scope>
    <source>
        <strain evidence="1">Cs-k2</strain>
    </source>
</reference>
<dbReference type="Proteomes" id="UP000286415">
    <property type="component" value="Unassembled WGS sequence"/>
</dbReference>
<gene>
    <name evidence="1" type="ORF">CSKR_103630</name>
</gene>
<organism evidence="1 2">
    <name type="scientific">Clonorchis sinensis</name>
    <name type="common">Chinese liver fluke</name>
    <dbReference type="NCBI Taxonomy" id="79923"/>
    <lineage>
        <taxon>Eukaryota</taxon>
        <taxon>Metazoa</taxon>
        <taxon>Spiralia</taxon>
        <taxon>Lophotrochozoa</taxon>
        <taxon>Platyhelminthes</taxon>
        <taxon>Trematoda</taxon>
        <taxon>Digenea</taxon>
        <taxon>Opisthorchiida</taxon>
        <taxon>Opisthorchiata</taxon>
        <taxon>Opisthorchiidae</taxon>
        <taxon>Clonorchis</taxon>
    </lineage>
</organism>
<keyword evidence="2" id="KW-1185">Reference proteome</keyword>
<dbReference type="InParanoid" id="A0A3R7C9R6"/>
<dbReference type="AlphaFoldDB" id="A0A3R7C9R6"/>
<protein>
    <submittedName>
        <fullName evidence="1">Uncharacterized protein</fullName>
    </submittedName>
</protein>
<sequence length="188" mass="20556">MALPGMVASTAGAPFSGTFERSLVHDEKYVNTCSQFVLDTSSRNSAIIPNKPDFRITGFSARCLWSVSTQSILQSRGTVSICNDTLKSLTARQQCLVGSANALPFLWNKSPHVPAPNLEGQETVFVRPLTVDHPTINNCSAVTPFWCTASTPRGRSTRTELQSIYPNPDNISRHAEVGFEPEAFQSDH</sequence>
<accession>A0A3R7C9R6</accession>
<comment type="caution">
    <text evidence="1">The sequence shown here is derived from an EMBL/GenBank/DDBJ whole genome shotgun (WGS) entry which is preliminary data.</text>
</comment>
<evidence type="ECO:0000313" key="1">
    <source>
        <dbReference type="EMBL" id="KAG5442389.1"/>
    </source>
</evidence>
<name>A0A3R7C9R6_CLOSI</name>